<dbReference type="EMBL" id="WKJH01000005">
    <property type="protein sequence ID" value="MRX64380.1"/>
    <property type="molecule type" value="Genomic_DNA"/>
</dbReference>
<evidence type="ECO:0000313" key="3">
    <source>
        <dbReference type="Proteomes" id="UP000443153"/>
    </source>
</evidence>
<feature type="domain" description="GIY-YIG" evidence="1">
    <location>
        <begin position="4"/>
        <end position="96"/>
    </location>
</feature>
<dbReference type="RefSeq" id="WP_154366175.1">
    <property type="nucleotide sequence ID" value="NZ_WKJH01000005.1"/>
</dbReference>
<dbReference type="Gene3D" id="1.10.10.10">
    <property type="entry name" value="Winged helix-like DNA-binding domain superfamily/Winged helix DNA-binding domain"/>
    <property type="match status" value="2"/>
</dbReference>
<keyword evidence="2" id="KW-0378">Hydrolase</keyword>
<dbReference type="SUPFAM" id="SSF64496">
    <property type="entry name" value="DNA-binding domain of intron-encoded endonucleases"/>
    <property type="match status" value="2"/>
</dbReference>
<protein>
    <submittedName>
        <fullName evidence="2">Endonuclease</fullName>
    </submittedName>
</protein>
<dbReference type="InterPro" id="IPR035901">
    <property type="entry name" value="GIY-YIG_endonuc_sf"/>
</dbReference>
<keyword evidence="2" id="KW-0540">Nuclease</keyword>
<gene>
    <name evidence="2" type="ORF">GJ691_09380</name>
</gene>
<dbReference type="OrthoDB" id="1200681at2"/>
<name>A0A6I2MPD6_9FLAO</name>
<dbReference type="InterPro" id="IPR010896">
    <property type="entry name" value="NUMOD1"/>
</dbReference>
<dbReference type="AlphaFoldDB" id="A0A6I2MPD6"/>
<keyword evidence="2" id="KW-0255">Endonuclease</keyword>
<keyword evidence="3" id="KW-1185">Reference proteome</keyword>
<dbReference type="GO" id="GO:0004519">
    <property type="term" value="F:endonuclease activity"/>
    <property type="evidence" value="ECO:0007669"/>
    <property type="project" value="UniProtKB-KW"/>
</dbReference>
<accession>A0A6I2MPD6</accession>
<dbReference type="SUPFAM" id="SSF82771">
    <property type="entry name" value="GIY-YIG endonuclease"/>
    <property type="match status" value="1"/>
</dbReference>
<evidence type="ECO:0000313" key="2">
    <source>
        <dbReference type="EMBL" id="MRX64380.1"/>
    </source>
</evidence>
<evidence type="ECO:0000259" key="1">
    <source>
        <dbReference type="SMART" id="SM00465"/>
    </source>
</evidence>
<dbReference type="Pfam" id="PF07453">
    <property type="entry name" value="NUMOD1"/>
    <property type="match status" value="2"/>
</dbReference>
<organism evidence="2 3">
    <name type="scientific">Maribacter luteus</name>
    <dbReference type="NCBI Taxonomy" id="2594478"/>
    <lineage>
        <taxon>Bacteria</taxon>
        <taxon>Pseudomonadati</taxon>
        <taxon>Bacteroidota</taxon>
        <taxon>Flavobacteriia</taxon>
        <taxon>Flavobacteriales</taxon>
        <taxon>Flavobacteriaceae</taxon>
        <taxon>Maribacter</taxon>
    </lineage>
</organism>
<dbReference type="InterPro" id="IPR036388">
    <property type="entry name" value="WH-like_DNA-bd_sf"/>
</dbReference>
<dbReference type="SMART" id="SM00465">
    <property type="entry name" value="GIYc"/>
    <property type="match status" value="1"/>
</dbReference>
<sequence length="232" mass="26211">MKPKKIIYKVTCTITNEVYVGATTKSVEERQKDHEQKAEKGTGHYFHEAIATFGPEQFKWEQIDTANDVNELAEKEKEYILRYNSKVEGYNGDSGGGIKKKVYQYKVDDKSCIRTFDSLEEAAKAVGAKRTSISNACLGYNKSCKGFYWSYSKAQDYSLICDRRKKKVIQLSLPGSIIARFDSVAEASRAVGLSKSCIARCCRGEREQSGGYRWAYETTESTQNKTLDNGKF</sequence>
<dbReference type="Pfam" id="PF01541">
    <property type="entry name" value="GIY-YIG"/>
    <property type="match status" value="1"/>
</dbReference>
<dbReference type="Proteomes" id="UP000443153">
    <property type="component" value="Unassembled WGS sequence"/>
</dbReference>
<reference evidence="2 3" key="1">
    <citation type="submission" date="2019-11" db="EMBL/GenBank/DDBJ databases">
        <title>Maribacter lutea sp. nov., a marine bacterium isolated from intertidal sand.</title>
        <authorList>
            <person name="Liu A."/>
        </authorList>
    </citation>
    <scope>NUCLEOTIDE SEQUENCE [LARGE SCALE GENOMIC DNA]</scope>
    <source>
        <strain evidence="2 3">RZ05</strain>
    </source>
</reference>
<dbReference type="InterPro" id="IPR000305">
    <property type="entry name" value="GIY-YIG_endonuc"/>
</dbReference>
<dbReference type="CDD" id="cd10443">
    <property type="entry name" value="GIY-YIG_HE_Tlr8p_PBC-V_like"/>
    <property type="match status" value="1"/>
</dbReference>
<dbReference type="SMART" id="SM00497">
    <property type="entry name" value="IENR1"/>
    <property type="match status" value="2"/>
</dbReference>
<comment type="caution">
    <text evidence="2">The sequence shown here is derived from an EMBL/GenBank/DDBJ whole genome shotgun (WGS) entry which is preliminary data.</text>
</comment>
<proteinExistence type="predicted"/>
<dbReference type="Gene3D" id="3.40.1440.10">
    <property type="entry name" value="GIY-YIG endonuclease"/>
    <property type="match status" value="1"/>
</dbReference>
<dbReference type="InterPro" id="IPR003647">
    <property type="entry name" value="Intron_nuc_1_rpt"/>
</dbReference>